<dbReference type="PANTHER" id="PTHR21600">
    <property type="entry name" value="MITOCHONDRIAL RNA PSEUDOURIDINE SYNTHASE"/>
    <property type="match status" value="1"/>
</dbReference>
<keyword evidence="2" id="KW-0413">Isomerase</keyword>
<dbReference type="PROSITE" id="PS01129">
    <property type="entry name" value="PSI_RLU"/>
    <property type="match status" value="1"/>
</dbReference>
<dbReference type="PROSITE" id="PS50889">
    <property type="entry name" value="S4"/>
    <property type="match status" value="1"/>
</dbReference>
<evidence type="ECO:0000313" key="6">
    <source>
        <dbReference type="Proteomes" id="UP000219036"/>
    </source>
</evidence>
<dbReference type="EMBL" id="OBEI01000001">
    <property type="protein sequence ID" value="SNZ02504.1"/>
    <property type="molecule type" value="Genomic_DNA"/>
</dbReference>
<dbReference type="GO" id="GO:0120159">
    <property type="term" value="F:rRNA pseudouridine synthase activity"/>
    <property type="evidence" value="ECO:0007669"/>
    <property type="project" value="UniProtKB-ARBA"/>
</dbReference>
<dbReference type="SUPFAM" id="SSF55174">
    <property type="entry name" value="Alpha-L RNA-binding motif"/>
    <property type="match status" value="1"/>
</dbReference>
<dbReference type="InterPro" id="IPR050188">
    <property type="entry name" value="RluA_PseudoU_synthase"/>
</dbReference>
<protein>
    <submittedName>
        <fullName evidence="5">23S rRNA pseudouridine955/2504/2580 synthase/23S rRNA pseudouridine1911/1915/1917 synthase</fullName>
    </submittedName>
</protein>
<dbReference type="Pfam" id="PF00849">
    <property type="entry name" value="PseudoU_synth_2"/>
    <property type="match status" value="1"/>
</dbReference>
<dbReference type="GO" id="GO:0003723">
    <property type="term" value="F:RNA binding"/>
    <property type="evidence" value="ECO:0007669"/>
    <property type="project" value="UniProtKB-KW"/>
</dbReference>
<evidence type="ECO:0000256" key="2">
    <source>
        <dbReference type="ARBA" id="ARBA00023235"/>
    </source>
</evidence>
<dbReference type="Proteomes" id="UP000219036">
    <property type="component" value="Unassembled WGS sequence"/>
</dbReference>
<dbReference type="Gene3D" id="3.10.290.10">
    <property type="entry name" value="RNA-binding S4 domain"/>
    <property type="match status" value="1"/>
</dbReference>
<dbReference type="CDD" id="cd02869">
    <property type="entry name" value="PseudoU_synth_RluA_like"/>
    <property type="match status" value="1"/>
</dbReference>
<proteinExistence type="inferred from homology"/>
<feature type="domain" description="RNA-binding S4" evidence="4">
    <location>
        <begin position="10"/>
        <end position="73"/>
    </location>
</feature>
<evidence type="ECO:0000256" key="1">
    <source>
        <dbReference type="ARBA" id="ARBA00010876"/>
    </source>
</evidence>
<dbReference type="Pfam" id="PF01479">
    <property type="entry name" value="S4"/>
    <property type="match status" value="1"/>
</dbReference>
<gene>
    <name evidence="5" type="ORF">SAMN06265182_0137</name>
</gene>
<accession>A0A285MZ85</accession>
<evidence type="ECO:0000259" key="4">
    <source>
        <dbReference type="SMART" id="SM00363"/>
    </source>
</evidence>
<sequence>MKKLKVKKETSLKDFVASQLGVSKNRAKELIDSRTVFVNNKRVWIASHQLKSGDIVELPVFEKDEKWSIEKNILYEDNFIIAVNKPPFLESENKKGSVEDLLRSYKKDRKIRAIHRLDKETSGVLLFAKNSKIFERFKKLWQEKKIHKQYLALSHEEADFKKKVINIPVDGKLAKSFVYTLKTSMGFSLFKVEIPTGRKHQIRIHLSKIRHPVVGDKIYGLKNITNPILKNVKRHMLHSYIISFYHPFLKKKITIKAKLFKDFENFGKSIRLL</sequence>
<evidence type="ECO:0000256" key="3">
    <source>
        <dbReference type="PROSITE-ProRule" id="PRU00182"/>
    </source>
</evidence>
<dbReference type="GO" id="GO:0000455">
    <property type="term" value="P:enzyme-directed rRNA pseudouridine synthesis"/>
    <property type="evidence" value="ECO:0007669"/>
    <property type="project" value="UniProtKB-ARBA"/>
</dbReference>
<dbReference type="InterPro" id="IPR006145">
    <property type="entry name" value="PsdUridine_synth_RsuA/RluA"/>
</dbReference>
<evidence type="ECO:0000313" key="5">
    <source>
        <dbReference type="EMBL" id="SNZ02504.1"/>
    </source>
</evidence>
<dbReference type="Gene3D" id="3.30.2350.10">
    <property type="entry name" value="Pseudouridine synthase"/>
    <property type="match status" value="1"/>
</dbReference>
<dbReference type="CDD" id="cd00165">
    <property type="entry name" value="S4"/>
    <property type="match status" value="1"/>
</dbReference>
<comment type="similarity">
    <text evidence="1">Belongs to the pseudouridine synthase RluA family.</text>
</comment>
<organism evidence="5 6">
    <name type="scientific">Persephonella hydrogeniphila</name>
    <dbReference type="NCBI Taxonomy" id="198703"/>
    <lineage>
        <taxon>Bacteria</taxon>
        <taxon>Pseudomonadati</taxon>
        <taxon>Aquificota</taxon>
        <taxon>Aquificia</taxon>
        <taxon>Aquificales</taxon>
        <taxon>Hydrogenothermaceae</taxon>
        <taxon>Persephonella</taxon>
    </lineage>
</organism>
<dbReference type="AlphaFoldDB" id="A0A285MZ85"/>
<dbReference type="PANTHER" id="PTHR21600:SF44">
    <property type="entry name" value="RIBOSOMAL LARGE SUBUNIT PSEUDOURIDINE SYNTHASE D"/>
    <property type="match status" value="1"/>
</dbReference>
<dbReference type="InterPro" id="IPR020103">
    <property type="entry name" value="PsdUridine_synth_cat_dom_sf"/>
</dbReference>
<dbReference type="InterPro" id="IPR036986">
    <property type="entry name" value="S4_RNA-bd_sf"/>
</dbReference>
<dbReference type="InterPro" id="IPR002942">
    <property type="entry name" value="S4_RNA-bd"/>
</dbReference>
<dbReference type="SMART" id="SM00363">
    <property type="entry name" value="S4"/>
    <property type="match status" value="1"/>
</dbReference>
<dbReference type="RefSeq" id="WP_096999341.1">
    <property type="nucleotide sequence ID" value="NZ_OBEI01000001.1"/>
</dbReference>
<keyword evidence="6" id="KW-1185">Reference proteome</keyword>
<name>A0A285MZ85_9AQUI</name>
<dbReference type="SUPFAM" id="SSF55120">
    <property type="entry name" value="Pseudouridine synthase"/>
    <property type="match status" value="1"/>
</dbReference>
<reference evidence="6" key="1">
    <citation type="submission" date="2017-09" db="EMBL/GenBank/DDBJ databases">
        <authorList>
            <person name="Varghese N."/>
            <person name="Submissions S."/>
        </authorList>
    </citation>
    <scope>NUCLEOTIDE SEQUENCE [LARGE SCALE GENOMIC DNA]</scope>
    <source>
        <strain evidence="6">DSM 15103</strain>
    </source>
</reference>
<keyword evidence="3" id="KW-0694">RNA-binding</keyword>
<dbReference type="OrthoDB" id="9807829at2"/>
<dbReference type="InterPro" id="IPR006224">
    <property type="entry name" value="PsdUridine_synth_RluA-like_CS"/>
</dbReference>